<feature type="non-terminal residue" evidence="1">
    <location>
        <position position="295"/>
    </location>
</feature>
<dbReference type="EMBL" id="CAJVPT010035741">
    <property type="protein sequence ID" value="CAG8712307.1"/>
    <property type="molecule type" value="Genomic_DNA"/>
</dbReference>
<evidence type="ECO:0000313" key="2">
    <source>
        <dbReference type="Proteomes" id="UP000789525"/>
    </source>
</evidence>
<keyword evidence="2" id="KW-1185">Reference proteome</keyword>
<reference evidence="1" key="1">
    <citation type="submission" date="2021-06" db="EMBL/GenBank/DDBJ databases">
        <authorList>
            <person name="Kallberg Y."/>
            <person name="Tangrot J."/>
            <person name="Rosling A."/>
        </authorList>
    </citation>
    <scope>NUCLEOTIDE SEQUENCE</scope>
    <source>
        <strain evidence="1">CL356</strain>
    </source>
</reference>
<protein>
    <submittedName>
        <fullName evidence="1">16708_t:CDS:1</fullName>
    </submittedName>
</protein>
<evidence type="ECO:0000313" key="1">
    <source>
        <dbReference type="EMBL" id="CAG8712307.1"/>
    </source>
</evidence>
<comment type="caution">
    <text evidence="1">The sequence shown here is derived from an EMBL/GenBank/DDBJ whole genome shotgun (WGS) entry which is preliminary data.</text>
</comment>
<sequence>MTNFDQPPPHIDPHHLQLQNLGTKPEKRMSLHSASRAKGFDEEENDRHDRLEIQEEARSPALSIQDEEDEADDGDDHRALLSSTIVRRGENSSPHHQNERSKLRNASHVSNWRFMKDIFVETMPTLMFALLGTFLTGELLELLATWQAFKNINELLILVPMLLNLKGNLEMNLSARLSTASNMGDLDTREVRRSLISGNLSLLQVQALLVSCLAAAVSSLIGMILPSENETPKTPASGTMASLAEGALRLAIRAHPHRPPSTLPTPANSGPREFMIILLVAQTAASLSSIILGAF</sequence>
<gene>
    <name evidence="1" type="ORF">ACOLOM_LOCUS10729</name>
</gene>
<organism evidence="1 2">
    <name type="scientific">Acaulospora colombiana</name>
    <dbReference type="NCBI Taxonomy" id="27376"/>
    <lineage>
        <taxon>Eukaryota</taxon>
        <taxon>Fungi</taxon>
        <taxon>Fungi incertae sedis</taxon>
        <taxon>Mucoromycota</taxon>
        <taxon>Glomeromycotina</taxon>
        <taxon>Glomeromycetes</taxon>
        <taxon>Diversisporales</taxon>
        <taxon>Acaulosporaceae</taxon>
        <taxon>Acaulospora</taxon>
    </lineage>
</organism>
<proteinExistence type="predicted"/>
<name>A0ACA9PQN0_9GLOM</name>
<accession>A0ACA9PQN0</accession>
<dbReference type="Proteomes" id="UP000789525">
    <property type="component" value="Unassembled WGS sequence"/>
</dbReference>